<keyword evidence="3" id="KW-0560">Oxidoreductase</keyword>
<feature type="domain" description="NADP-dependent oxidoreductase" evidence="5">
    <location>
        <begin position="35"/>
        <end position="112"/>
    </location>
</feature>
<keyword evidence="2" id="KW-0521">NADP</keyword>
<dbReference type="Pfam" id="PF00248">
    <property type="entry name" value="Aldo_ket_red"/>
    <property type="match status" value="1"/>
</dbReference>
<dbReference type="Gene3D" id="3.20.20.100">
    <property type="entry name" value="NADP-dependent oxidoreductase domain"/>
    <property type="match status" value="1"/>
</dbReference>
<gene>
    <name evidence="6" type="ORF">B0T24DRAFT_669523</name>
</gene>
<reference evidence="6" key="2">
    <citation type="submission" date="2023-06" db="EMBL/GenBank/DDBJ databases">
        <authorList>
            <consortium name="Lawrence Berkeley National Laboratory"/>
            <person name="Haridas S."/>
            <person name="Hensen N."/>
            <person name="Bonometti L."/>
            <person name="Westerberg I."/>
            <person name="Brannstrom I.O."/>
            <person name="Guillou S."/>
            <person name="Cros-Aarteil S."/>
            <person name="Calhoun S."/>
            <person name="Kuo A."/>
            <person name="Mondo S."/>
            <person name="Pangilinan J."/>
            <person name="Riley R."/>
            <person name="Labutti K."/>
            <person name="Andreopoulos B."/>
            <person name="Lipzen A."/>
            <person name="Chen C."/>
            <person name="Yanf M."/>
            <person name="Daum C."/>
            <person name="Ng V."/>
            <person name="Clum A."/>
            <person name="Steindorff A."/>
            <person name="Ohm R."/>
            <person name="Martin F."/>
            <person name="Silar P."/>
            <person name="Natvig D."/>
            <person name="Lalanne C."/>
            <person name="Gautier V."/>
            <person name="Ament-Velasquez S.L."/>
            <person name="Kruys A."/>
            <person name="Hutchinson M.I."/>
            <person name="Powell A.J."/>
            <person name="Barry K."/>
            <person name="Miller A.N."/>
            <person name="Grigoriev I.V."/>
            <person name="Debuchy R."/>
            <person name="Gladieux P."/>
            <person name="Thoren M.H."/>
            <person name="Johannesson H."/>
        </authorList>
    </citation>
    <scope>NUCLEOTIDE SEQUENCE</scope>
    <source>
        <strain evidence="6">CBS 958.72</strain>
    </source>
</reference>
<organism evidence="6 7">
    <name type="scientific">Lasiosphaeria ovina</name>
    <dbReference type="NCBI Taxonomy" id="92902"/>
    <lineage>
        <taxon>Eukaryota</taxon>
        <taxon>Fungi</taxon>
        <taxon>Dikarya</taxon>
        <taxon>Ascomycota</taxon>
        <taxon>Pezizomycotina</taxon>
        <taxon>Sordariomycetes</taxon>
        <taxon>Sordariomycetidae</taxon>
        <taxon>Sordariales</taxon>
        <taxon>Lasiosphaeriaceae</taxon>
        <taxon>Lasiosphaeria</taxon>
    </lineage>
</organism>
<evidence type="ECO:0000313" key="6">
    <source>
        <dbReference type="EMBL" id="KAK3367186.1"/>
    </source>
</evidence>
<comment type="similarity">
    <text evidence="1">Belongs to the aldo/keto reductase family.</text>
</comment>
<protein>
    <submittedName>
        <fullName evidence="6">NADP-dependent oxidoreductase domain-containing protein</fullName>
    </submittedName>
</protein>
<evidence type="ECO:0000256" key="3">
    <source>
        <dbReference type="ARBA" id="ARBA00023002"/>
    </source>
</evidence>
<dbReference type="AlphaFoldDB" id="A0AAE0K0N8"/>
<reference evidence="6" key="1">
    <citation type="journal article" date="2023" name="Mol. Phylogenet. Evol.">
        <title>Genome-scale phylogeny and comparative genomics of the fungal order Sordariales.</title>
        <authorList>
            <person name="Hensen N."/>
            <person name="Bonometti L."/>
            <person name="Westerberg I."/>
            <person name="Brannstrom I.O."/>
            <person name="Guillou S."/>
            <person name="Cros-Aarteil S."/>
            <person name="Calhoun S."/>
            <person name="Haridas S."/>
            <person name="Kuo A."/>
            <person name="Mondo S."/>
            <person name="Pangilinan J."/>
            <person name="Riley R."/>
            <person name="LaButti K."/>
            <person name="Andreopoulos B."/>
            <person name="Lipzen A."/>
            <person name="Chen C."/>
            <person name="Yan M."/>
            <person name="Daum C."/>
            <person name="Ng V."/>
            <person name="Clum A."/>
            <person name="Steindorff A."/>
            <person name="Ohm R.A."/>
            <person name="Martin F."/>
            <person name="Silar P."/>
            <person name="Natvig D.O."/>
            <person name="Lalanne C."/>
            <person name="Gautier V."/>
            <person name="Ament-Velasquez S.L."/>
            <person name="Kruys A."/>
            <person name="Hutchinson M.I."/>
            <person name="Powell A.J."/>
            <person name="Barry K."/>
            <person name="Miller A.N."/>
            <person name="Grigoriev I.V."/>
            <person name="Debuchy R."/>
            <person name="Gladieux P."/>
            <person name="Hiltunen Thoren M."/>
            <person name="Johannesson H."/>
        </authorList>
    </citation>
    <scope>NUCLEOTIDE SEQUENCE</scope>
    <source>
        <strain evidence="6">CBS 958.72</strain>
    </source>
</reference>
<evidence type="ECO:0000256" key="1">
    <source>
        <dbReference type="ARBA" id="ARBA00007905"/>
    </source>
</evidence>
<dbReference type="InterPro" id="IPR023210">
    <property type="entry name" value="NADP_OxRdtase_dom"/>
</dbReference>
<dbReference type="PRINTS" id="PR00069">
    <property type="entry name" value="ALDKETRDTASE"/>
</dbReference>
<evidence type="ECO:0000259" key="5">
    <source>
        <dbReference type="Pfam" id="PF00248"/>
    </source>
</evidence>
<sequence>MAPNLPAVFQWFIAFGTAPFSVDTAPGVGAINQNLIGICSRAINAGLLHIDSSDSYNTEREIGYAIRETPIPRDDLYLSSKAQLDWGHIEDSIDRTLGHLGVECLDLYLLTIPLGAPKPSKEQTRSIGLSNFQSEEFDWVLECASITPIANQLHFHDYLMHRDKGFVSAMQLLGCQIMVFEIVNTVWKIRHYPFDQLLDKMARSWVLSCDVVVITSVQEPDAMDWLMRTPNIRMCAHDREYLTLFGLSYLDPWWSPRKDDTIPEYIVKPLDFDSETLSEGSNPPSVTSEDPAAGDSKGKGLAVDNEEQGVEEQKPMDKGKGIQVDSPDEDDPAAAVF</sequence>
<dbReference type="InterPro" id="IPR020471">
    <property type="entry name" value="AKR"/>
</dbReference>
<dbReference type="SUPFAM" id="SSF51430">
    <property type="entry name" value="NAD(P)-linked oxidoreductase"/>
    <property type="match status" value="1"/>
</dbReference>
<evidence type="ECO:0000256" key="2">
    <source>
        <dbReference type="ARBA" id="ARBA00022857"/>
    </source>
</evidence>
<dbReference type="GO" id="GO:0016616">
    <property type="term" value="F:oxidoreductase activity, acting on the CH-OH group of donors, NAD or NADP as acceptor"/>
    <property type="evidence" value="ECO:0007669"/>
    <property type="project" value="UniProtKB-ARBA"/>
</dbReference>
<feature type="compositionally biased region" description="Acidic residues" evidence="4">
    <location>
        <begin position="326"/>
        <end position="337"/>
    </location>
</feature>
<dbReference type="PANTHER" id="PTHR43827">
    <property type="entry name" value="2,5-DIKETO-D-GLUCONIC ACID REDUCTASE"/>
    <property type="match status" value="1"/>
</dbReference>
<keyword evidence="7" id="KW-1185">Reference proteome</keyword>
<dbReference type="InterPro" id="IPR036812">
    <property type="entry name" value="NAD(P)_OxRdtase_dom_sf"/>
</dbReference>
<dbReference type="Proteomes" id="UP001287356">
    <property type="component" value="Unassembled WGS sequence"/>
</dbReference>
<proteinExistence type="inferred from homology"/>
<dbReference type="PANTHER" id="PTHR43827:SF3">
    <property type="entry name" value="NADP-DEPENDENT OXIDOREDUCTASE DOMAIN-CONTAINING PROTEIN"/>
    <property type="match status" value="1"/>
</dbReference>
<evidence type="ECO:0000256" key="4">
    <source>
        <dbReference type="SAM" id="MobiDB-lite"/>
    </source>
</evidence>
<feature type="compositionally biased region" description="Polar residues" evidence="4">
    <location>
        <begin position="275"/>
        <end position="288"/>
    </location>
</feature>
<comment type="caution">
    <text evidence="6">The sequence shown here is derived from an EMBL/GenBank/DDBJ whole genome shotgun (WGS) entry which is preliminary data.</text>
</comment>
<accession>A0AAE0K0N8</accession>
<feature type="compositionally biased region" description="Basic and acidic residues" evidence="4">
    <location>
        <begin position="311"/>
        <end position="320"/>
    </location>
</feature>
<dbReference type="EMBL" id="JAULSN010000007">
    <property type="protein sequence ID" value="KAK3367186.1"/>
    <property type="molecule type" value="Genomic_DNA"/>
</dbReference>
<evidence type="ECO:0000313" key="7">
    <source>
        <dbReference type="Proteomes" id="UP001287356"/>
    </source>
</evidence>
<feature type="region of interest" description="Disordered" evidence="4">
    <location>
        <begin position="275"/>
        <end position="337"/>
    </location>
</feature>
<name>A0AAE0K0N8_9PEZI</name>